<dbReference type="OrthoDB" id="190846at2759"/>
<dbReference type="GO" id="GO:0008374">
    <property type="term" value="F:O-acyltransferase activity"/>
    <property type="evidence" value="ECO:0007669"/>
    <property type="project" value="InterPro"/>
</dbReference>
<protein>
    <submittedName>
        <fullName evidence="3">Phospholipid:diacylglycerol acyltransferase</fullName>
    </submittedName>
</protein>
<dbReference type="SUPFAM" id="SSF53474">
    <property type="entry name" value="alpha/beta-Hydrolases"/>
    <property type="match status" value="1"/>
</dbReference>
<dbReference type="GO" id="GO:0006629">
    <property type="term" value="P:lipid metabolic process"/>
    <property type="evidence" value="ECO:0007669"/>
    <property type="project" value="InterPro"/>
</dbReference>
<keyword evidence="2" id="KW-1133">Transmembrane helix</keyword>
<evidence type="ECO:0000256" key="1">
    <source>
        <dbReference type="SAM" id="MobiDB-lite"/>
    </source>
</evidence>
<evidence type="ECO:0000256" key="2">
    <source>
        <dbReference type="SAM" id="Phobius"/>
    </source>
</evidence>
<dbReference type="InterPro" id="IPR003386">
    <property type="entry name" value="LACT/PDAT_acylTrfase"/>
</dbReference>
<dbReference type="InterPro" id="IPR029058">
    <property type="entry name" value="AB_hydrolase_fold"/>
</dbReference>
<dbReference type="AlphaFoldDB" id="A0A0L0DD79"/>
<organism evidence="3 4">
    <name type="scientific">Thecamonas trahens ATCC 50062</name>
    <dbReference type="NCBI Taxonomy" id="461836"/>
    <lineage>
        <taxon>Eukaryota</taxon>
        <taxon>Apusozoa</taxon>
        <taxon>Apusomonadida</taxon>
        <taxon>Apusomonadidae</taxon>
        <taxon>Thecamonas</taxon>
    </lineage>
</organism>
<dbReference type="RefSeq" id="XP_013756849.1">
    <property type="nucleotide sequence ID" value="XM_013901395.1"/>
</dbReference>
<keyword evidence="4" id="KW-1185">Reference proteome</keyword>
<keyword evidence="2" id="KW-0812">Transmembrane</keyword>
<feature type="region of interest" description="Disordered" evidence="1">
    <location>
        <begin position="1"/>
        <end position="81"/>
    </location>
</feature>
<evidence type="ECO:0000313" key="3">
    <source>
        <dbReference type="EMBL" id="KNC50302.1"/>
    </source>
</evidence>
<evidence type="ECO:0000313" key="4">
    <source>
        <dbReference type="Proteomes" id="UP000054408"/>
    </source>
</evidence>
<keyword evidence="3" id="KW-0808">Transferase</keyword>
<dbReference type="Proteomes" id="UP000054408">
    <property type="component" value="Unassembled WGS sequence"/>
</dbReference>
<keyword evidence="2" id="KW-0472">Membrane</keyword>
<name>A0A0L0DD79_THETB</name>
<dbReference type="PANTHER" id="PTHR11440">
    <property type="entry name" value="LECITHIN-CHOLESTEROL ACYLTRANSFERASE-RELATED"/>
    <property type="match status" value="1"/>
</dbReference>
<dbReference type="EMBL" id="GL349461">
    <property type="protein sequence ID" value="KNC50302.1"/>
    <property type="molecule type" value="Genomic_DNA"/>
</dbReference>
<feature type="compositionally biased region" description="Basic residues" evidence="1">
    <location>
        <begin position="10"/>
        <end position="20"/>
    </location>
</feature>
<dbReference type="eggNOG" id="KOG2369">
    <property type="taxonomic scope" value="Eukaryota"/>
</dbReference>
<sequence>MGRPSDASRARGRRTSRRAARTGEGRHAVATETALVVDDETEAEFGNSGLANCDELEAAPGPSTPEGAGRKGDGGRGTKHGRRRSTQVFCFLTRCVSWTVVAVAVAMLAMIVGSMSQQSTAQVASTAVLANLPETVAGPLREALDALGNTLSVVNSTNFDGVGQRLATEGVRAHHPLIFIPGIVSTGLHLWEGRPCAASYFRSRIWGTTTMFASFMTDKHCWLDHICLTAEGKDPSGVRVRAAESLEAADYLFPGFWVWGKLIANLARVGYDSNSMFMASYDWRLSLSEMQARDGYFSKLKSTIELAYELNDGVAPVVMGHSLGGNVMFYFLKWWVDTYIEAVVPIAAPLLGVPKAVASLASGEMRNSAHMGMFEGLLLDKVFARTARMRMFRSWFSVAVMLPKGGSRVWGSAEAGAPDDLAANATFPAFNVTAPASFSLAPMLRYKQSSGEERVYYADDLGSWFSELAPGWWERVTAQFSLGDKHRPVPGESPEEHAARVAEEPGVWSNVLETPLPVAPTTKIYCLYGTGLPAERTFHYRDHEAGGEPVDDDAVGGSNATAVRGSGENVLRREIDIEATERERGLLHGVQDSLGDGTVPLISLGLMCADLWRRDEYNPGKMPVVTREYEHVNAPFDPRGGPGTADHVDLLGNSGLIEDILRIAAHTETGAHPLLDERIVSPIREMASAIEW</sequence>
<dbReference type="Gene3D" id="3.40.50.1820">
    <property type="entry name" value="alpha/beta hydrolase"/>
    <property type="match status" value="1"/>
</dbReference>
<dbReference type="Pfam" id="PF02450">
    <property type="entry name" value="LCAT"/>
    <property type="match status" value="1"/>
</dbReference>
<dbReference type="GeneID" id="25565865"/>
<gene>
    <name evidence="3" type="ORF">AMSG_06783</name>
</gene>
<reference evidence="3 4" key="1">
    <citation type="submission" date="2010-05" db="EMBL/GenBank/DDBJ databases">
        <title>The Genome Sequence of Thecamonas trahens ATCC 50062.</title>
        <authorList>
            <consortium name="The Broad Institute Genome Sequencing Platform"/>
            <person name="Russ C."/>
            <person name="Cuomo C."/>
            <person name="Shea T."/>
            <person name="Young S.K."/>
            <person name="Zeng Q."/>
            <person name="Koehrsen M."/>
            <person name="Haas B."/>
            <person name="Borodovsky M."/>
            <person name="Guigo R."/>
            <person name="Alvarado L."/>
            <person name="Berlin A."/>
            <person name="Bochicchio J."/>
            <person name="Borenstein D."/>
            <person name="Chapman S."/>
            <person name="Chen Z."/>
            <person name="Freedman E."/>
            <person name="Gellesch M."/>
            <person name="Goldberg J."/>
            <person name="Griggs A."/>
            <person name="Gujja S."/>
            <person name="Heilman E."/>
            <person name="Heiman D."/>
            <person name="Hepburn T."/>
            <person name="Howarth C."/>
            <person name="Jen D."/>
            <person name="Larson L."/>
            <person name="Mehta T."/>
            <person name="Park D."/>
            <person name="Pearson M."/>
            <person name="Roberts A."/>
            <person name="Saif S."/>
            <person name="Shenoy N."/>
            <person name="Sisk P."/>
            <person name="Stolte C."/>
            <person name="Sykes S."/>
            <person name="Thomson T."/>
            <person name="Walk T."/>
            <person name="White J."/>
            <person name="Yandava C."/>
            <person name="Burger G."/>
            <person name="Gray M.W."/>
            <person name="Holland P.W.H."/>
            <person name="King N."/>
            <person name="Lang F.B.F."/>
            <person name="Roger A.J."/>
            <person name="Ruiz-Trillo I."/>
            <person name="Lander E."/>
            <person name="Nusbaum C."/>
        </authorList>
    </citation>
    <scope>NUCLEOTIDE SEQUENCE [LARGE SCALE GENOMIC DNA]</scope>
    <source>
        <strain evidence="3 4">ATCC 50062</strain>
    </source>
</reference>
<dbReference type="OMA" id="GGGSNWC"/>
<accession>A0A0L0DD79</accession>
<feature type="transmembrane region" description="Helical" evidence="2">
    <location>
        <begin position="88"/>
        <end position="112"/>
    </location>
</feature>
<keyword evidence="3" id="KW-0012">Acyltransferase</keyword>
<proteinExistence type="predicted"/>
<dbReference type="STRING" id="461836.A0A0L0DD79"/>